<evidence type="ECO:0000313" key="2">
    <source>
        <dbReference type="Proteomes" id="UP000291822"/>
    </source>
</evidence>
<dbReference type="RefSeq" id="WP_131150342.1">
    <property type="nucleotide sequence ID" value="NZ_SJTG01000001.1"/>
</dbReference>
<protein>
    <submittedName>
        <fullName evidence="1">Uncharacterized protein</fullName>
    </submittedName>
</protein>
<dbReference type="AlphaFoldDB" id="A0A4R0YZL7"/>
<dbReference type="EMBL" id="SJTG01000001">
    <property type="protein sequence ID" value="TCI12879.1"/>
    <property type="molecule type" value="Genomic_DNA"/>
</dbReference>
<dbReference type="Proteomes" id="UP000291822">
    <property type="component" value="Unassembled WGS sequence"/>
</dbReference>
<gene>
    <name evidence="1" type="ORF">EZM97_06045</name>
</gene>
<sequence length="111" mass="11949">MPNIEHMVDFLVASVFSGPGNDEGPHWAGLRRVVDSSNFGYAPAHPGLGALLFERLLRATNTDGALAAAEFRAALMARMYMASELSRSLCRAQALFDEPGLGVHFTCACVH</sequence>
<proteinExistence type="predicted"/>
<comment type="caution">
    <text evidence="1">The sequence shown here is derived from an EMBL/GenBank/DDBJ whole genome shotgun (WGS) entry which is preliminary data.</text>
</comment>
<reference evidence="1 2" key="1">
    <citation type="submission" date="2019-02" db="EMBL/GenBank/DDBJ databases">
        <title>Dyella amyloliquefaciens sp. nov., isolated from forest soil.</title>
        <authorList>
            <person name="Gao Z.-H."/>
            <person name="Qiu L.-H."/>
        </authorList>
    </citation>
    <scope>NUCLEOTIDE SEQUENCE [LARGE SCALE GENOMIC DNA]</scope>
    <source>
        <strain evidence="1 2">KACC 12747</strain>
    </source>
</reference>
<keyword evidence="2" id="KW-1185">Reference proteome</keyword>
<organism evidence="1 2">
    <name type="scientific">Dyella soli</name>
    <dbReference type="NCBI Taxonomy" id="522319"/>
    <lineage>
        <taxon>Bacteria</taxon>
        <taxon>Pseudomonadati</taxon>
        <taxon>Pseudomonadota</taxon>
        <taxon>Gammaproteobacteria</taxon>
        <taxon>Lysobacterales</taxon>
        <taxon>Rhodanobacteraceae</taxon>
        <taxon>Dyella</taxon>
    </lineage>
</organism>
<accession>A0A4R0YZL7</accession>
<evidence type="ECO:0000313" key="1">
    <source>
        <dbReference type="EMBL" id="TCI12879.1"/>
    </source>
</evidence>
<name>A0A4R0YZL7_9GAMM</name>